<dbReference type="InterPro" id="IPR023214">
    <property type="entry name" value="HAD_sf"/>
</dbReference>
<dbReference type="WBParaSite" id="PSAMB.scaffold19size118911.g339.t1">
    <property type="protein sequence ID" value="PSAMB.scaffold19size118911.g339.t1"/>
    <property type="gene ID" value="PSAMB.scaffold19size118911.g339"/>
</dbReference>
<feature type="transmembrane region" description="Helical" evidence="15">
    <location>
        <begin position="1358"/>
        <end position="1377"/>
    </location>
</feature>
<dbReference type="InterPro" id="IPR006544">
    <property type="entry name" value="P-type_TPase_V"/>
</dbReference>
<dbReference type="InterPro" id="IPR023298">
    <property type="entry name" value="ATPase_P-typ_TM_dom_sf"/>
</dbReference>
<dbReference type="GO" id="GO:0005789">
    <property type="term" value="C:endoplasmic reticulum membrane"/>
    <property type="evidence" value="ECO:0007669"/>
    <property type="project" value="UniProtKB-SubCell"/>
</dbReference>
<evidence type="ECO:0000256" key="1">
    <source>
        <dbReference type="ARBA" id="ARBA00004477"/>
    </source>
</evidence>
<protein>
    <submittedName>
        <fullName evidence="18">G-protein coupled receptors family 1 profile domain-containing protein</fullName>
    </submittedName>
</protein>
<evidence type="ECO:0000313" key="18">
    <source>
        <dbReference type="WBParaSite" id="PSAMB.scaffold19size118911.g339.t1"/>
    </source>
</evidence>
<dbReference type="FunFam" id="3.40.50.1000:FF:000056">
    <property type="entry name" value="Cation-transporting ATPase"/>
    <property type="match status" value="1"/>
</dbReference>
<dbReference type="InterPro" id="IPR023299">
    <property type="entry name" value="ATPase_P-typ_cyto_dom_N"/>
</dbReference>
<keyword evidence="7" id="KW-0547">Nucleotide-binding</keyword>
<dbReference type="PANTHER" id="PTHR45630">
    <property type="entry name" value="CATION-TRANSPORTING ATPASE-RELATED"/>
    <property type="match status" value="1"/>
</dbReference>
<keyword evidence="9" id="KW-0067">ATP-binding</keyword>
<feature type="transmembrane region" description="Helical" evidence="15">
    <location>
        <begin position="1279"/>
        <end position="1300"/>
    </location>
</feature>
<keyword evidence="12 15" id="KW-1133">Transmembrane helix</keyword>
<feature type="transmembrane region" description="Helical" evidence="15">
    <location>
        <begin position="467"/>
        <end position="485"/>
    </location>
</feature>
<dbReference type="Pfam" id="PF00001">
    <property type="entry name" value="7tm_1"/>
    <property type="match status" value="1"/>
</dbReference>
<dbReference type="GO" id="GO:0004930">
    <property type="term" value="F:G protein-coupled receptor activity"/>
    <property type="evidence" value="ECO:0007669"/>
    <property type="project" value="InterPro"/>
</dbReference>
<comment type="similarity">
    <text evidence="2">Belongs to the cation transport ATPase (P-type) (TC 3.A.3) family. Type V subfamily.</text>
</comment>
<feature type="transmembrane region" description="Helical" evidence="15">
    <location>
        <begin position="191"/>
        <end position="218"/>
    </location>
</feature>
<evidence type="ECO:0000256" key="8">
    <source>
        <dbReference type="ARBA" id="ARBA00022824"/>
    </source>
</evidence>
<dbReference type="SUPFAM" id="SSF81653">
    <property type="entry name" value="Calcium ATPase, transduction domain A"/>
    <property type="match status" value="1"/>
</dbReference>
<keyword evidence="6" id="KW-0479">Metal-binding</keyword>
<dbReference type="InterPro" id="IPR044492">
    <property type="entry name" value="P_typ_ATPase_HD_dom"/>
</dbReference>
<dbReference type="Gene3D" id="3.40.1110.10">
    <property type="entry name" value="Calcium-transporting ATPase, cytoplasmic domain N"/>
    <property type="match status" value="1"/>
</dbReference>
<evidence type="ECO:0000256" key="5">
    <source>
        <dbReference type="ARBA" id="ARBA00022692"/>
    </source>
</evidence>
<dbReference type="CDD" id="cd07543">
    <property type="entry name" value="P-type_ATPase_cation"/>
    <property type="match status" value="1"/>
</dbReference>
<dbReference type="PANTHER" id="PTHR45630:SF7">
    <property type="entry name" value="ENDOPLASMIC RETICULUM TRANSMEMBRANE HELIX TRANSLOCASE"/>
    <property type="match status" value="1"/>
</dbReference>
<dbReference type="NCBIfam" id="TIGR01494">
    <property type="entry name" value="ATPase_P-type"/>
    <property type="match status" value="2"/>
</dbReference>
<proteinExistence type="inferred from homology"/>
<dbReference type="InterPro" id="IPR057255">
    <property type="entry name" value="2TM_P5A-ATPase"/>
</dbReference>
<dbReference type="FunFam" id="3.40.1110.10:FF:000098">
    <property type="entry name" value="Cation-transporting ATPase"/>
    <property type="match status" value="1"/>
</dbReference>
<accession>A0A914VHJ6</accession>
<dbReference type="PROSITE" id="PS00154">
    <property type="entry name" value="ATPASE_E1_E2"/>
    <property type="match status" value="1"/>
</dbReference>
<dbReference type="FunFam" id="2.70.150.10:FF:000015">
    <property type="entry name" value="Cation-transporting ATPase"/>
    <property type="match status" value="1"/>
</dbReference>
<dbReference type="Pfam" id="PF00122">
    <property type="entry name" value="E1-E2_ATPase"/>
    <property type="match status" value="1"/>
</dbReference>
<feature type="domain" description="G-protein coupled receptors family 1 profile" evidence="16">
    <location>
        <begin position="41"/>
        <end position="218"/>
    </location>
</feature>
<feature type="transmembrane region" description="Helical" evidence="15">
    <location>
        <begin position="301"/>
        <end position="326"/>
    </location>
</feature>
<dbReference type="InterPro" id="IPR059000">
    <property type="entry name" value="ATPase_P-type_domA"/>
</dbReference>
<dbReference type="Pfam" id="PF23143">
    <property type="entry name" value="2TM_P5A-ATPase"/>
    <property type="match status" value="1"/>
</dbReference>
<evidence type="ECO:0000256" key="13">
    <source>
        <dbReference type="ARBA" id="ARBA00023136"/>
    </source>
</evidence>
<dbReference type="Pfam" id="PF13246">
    <property type="entry name" value="Cation_ATPase"/>
    <property type="match status" value="1"/>
</dbReference>
<dbReference type="InterPro" id="IPR001757">
    <property type="entry name" value="P_typ_ATPase"/>
</dbReference>
<feature type="transmembrane region" description="Helical" evidence="15">
    <location>
        <begin position="108"/>
        <end position="126"/>
    </location>
</feature>
<dbReference type="SUPFAM" id="SSF81321">
    <property type="entry name" value="Family A G protein-coupled receptor-like"/>
    <property type="match status" value="1"/>
</dbReference>
<dbReference type="SFLD" id="SFLDG00002">
    <property type="entry name" value="C1.7:_P-type_atpase_like"/>
    <property type="match status" value="1"/>
</dbReference>
<evidence type="ECO:0000256" key="11">
    <source>
        <dbReference type="ARBA" id="ARBA00022967"/>
    </source>
</evidence>
<dbReference type="Gene3D" id="2.70.150.10">
    <property type="entry name" value="Calcium-transporting ATPase, cytoplasmic transduction domain A"/>
    <property type="match status" value="1"/>
</dbReference>
<feature type="transmembrane region" description="Helical" evidence="15">
    <location>
        <begin position="276"/>
        <end position="295"/>
    </location>
</feature>
<dbReference type="SUPFAM" id="SSF81665">
    <property type="entry name" value="Calcium ATPase, transmembrane domain M"/>
    <property type="match status" value="1"/>
</dbReference>
<feature type="region of interest" description="Disordered" evidence="14">
    <location>
        <begin position="1095"/>
        <end position="1154"/>
    </location>
</feature>
<feature type="transmembrane region" description="Helical" evidence="15">
    <location>
        <begin position="147"/>
        <end position="171"/>
    </location>
</feature>
<dbReference type="GO" id="GO:0006874">
    <property type="term" value="P:intracellular calcium ion homeostasis"/>
    <property type="evidence" value="ECO:0007669"/>
    <property type="project" value="TreeGrafter"/>
</dbReference>
<dbReference type="Gene3D" id="3.40.50.1000">
    <property type="entry name" value="HAD superfamily/HAD-like"/>
    <property type="match status" value="1"/>
</dbReference>
<dbReference type="InterPro" id="IPR000276">
    <property type="entry name" value="GPCR_Rhodpsn"/>
</dbReference>
<dbReference type="SFLD" id="SFLDF00027">
    <property type="entry name" value="p-type_atpase"/>
    <property type="match status" value="1"/>
</dbReference>
<dbReference type="PROSITE" id="PS50262">
    <property type="entry name" value="G_PROTEIN_RECEP_F1_2"/>
    <property type="match status" value="1"/>
</dbReference>
<dbReference type="GO" id="GO:0005524">
    <property type="term" value="F:ATP binding"/>
    <property type="evidence" value="ECO:0007669"/>
    <property type="project" value="UniProtKB-KW"/>
</dbReference>
<feature type="transmembrane region" description="Helical" evidence="15">
    <location>
        <begin position="446"/>
        <end position="461"/>
    </location>
</feature>
<evidence type="ECO:0000256" key="12">
    <source>
        <dbReference type="ARBA" id="ARBA00022989"/>
    </source>
</evidence>
<dbReference type="InterPro" id="IPR036412">
    <property type="entry name" value="HAD-like_sf"/>
</dbReference>
<dbReference type="GO" id="GO:0016887">
    <property type="term" value="F:ATP hydrolysis activity"/>
    <property type="evidence" value="ECO:0007669"/>
    <property type="project" value="InterPro"/>
</dbReference>
<organism evidence="17 18">
    <name type="scientific">Plectus sambesii</name>
    <dbReference type="NCBI Taxonomy" id="2011161"/>
    <lineage>
        <taxon>Eukaryota</taxon>
        <taxon>Metazoa</taxon>
        <taxon>Ecdysozoa</taxon>
        <taxon>Nematoda</taxon>
        <taxon>Chromadorea</taxon>
        <taxon>Plectida</taxon>
        <taxon>Plectina</taxon>
        <taxon>Plectoidea</taxon>
        <taxon>Plectidae</taxon>
        <taxon>Plectus</taxon>
    </lineage>
</organism>
<feature type="compositionally biased region" description="Polar residues" evidence="14">
    <location>
        <begin position="1111"/>
        <end position="1122"/>
    </location>
</feature>
<feature type="transmembrane region" description="Helical" evidence="15">
    <location>
        <begin position="1242"/>
        <end position="1258"/>
    </location>
</feature>
<feature type="compositionally biased region" description="Low complexity" evidence="14">
    <location>
        <begin position="1145"/>
        <end position="1154"/>
    </location>
</feature>
<evidence type="ECO:0000256" key="6">
    <source>
        <dbReference type="ARBA" id="ARBA00022723"/>
    </source>
</evidence>
<feature type="transmembrane region" description="Helical" evidence="15">
    <location>
        <begin position="1397"/>
        <end position="1420"/>
    </location>
</feature>
<evidence type="ECO:0000313" key="17">
    <source>
        <dbReference type="Proteomes" id="UP000887566"/>
    </source>
</evidence>
<evidence type="ECO:0000256" key="7">
    <source>
        <dbReference type="ARBA" id="ARBA00022741"/>
    </source>
</evidence>
<keyword evidence="13 15" id="KW-0472">Membrane</keyword>
<dbReference type="Gene3D" id="1.20.1070.10">
    <property type="entry name" value="Rhodopsin 7-helix transmembrane proteins"/>
    <property type="match status" value="1"/>
</dbReference>
<keyword evidence="5 15" id="KW-0812">Transmembrane</keyword>
<comment type="subcellular location">
    <subcellularLocation>
        <location evidence="1">Endoplasmic reticulum membrane</location>
        <topology evidence="1">Multi-pass membrane protein</topology>
    </subcellularLocation>
</comment>
<dbReference type="SUPFAM" id="SSF56784">
    <property type="entry name" value="HAD-like"/>
    <property type="match status" value="1"/>
</dbReference>
<dbReference type="Proteomes" id="UP000887566">
    <property type="component" value="Unplaced"/>
</dbReference>
<keyword evidence="17" id="KW-1185">Reference proteome</keyword>
<evidence type="ECO:0000256" key="9">
    <source>
        <dbReference type="ARBA" id="ARBA00022840"/>
    </source>
</evidence>
<name>A0A914VHJ6_9BILA</name>
<dbReference type="SFLD" id="SFLDS00003">
    <property type="entry name" value="Haloacid_Dehalogenase"/>
    <property type="match status" value="1"/>
</dbReference>
<evidence type="ECO:0000256" key="10">
    <source>
        <dbReference type="ARBA" id="ARBA00022842"/>
    </source>
</evidence>
<dbReference type="InterPro" id="IPR017452">
    <property type="entry name" value="GPCR_Rhodpsn_7TM"/>
</dbReference>
<evidence type="ECO:0000256" key="14">
    <source>
        <dbReference type="SAM" id="MobiDB-lite"/>
    </source>
</evidence>
<reference evidence="18" key="1">
    <citation type="submission" date="2022-11" db="UniProtKB">
        <authorList>
            <consortium name="WormBaseParasite"/>
        </authorList>
    </citation>
    <scope>IDENTIFICATION</scope>
</reference>
<dbReference type="InterPro" id="IPR047820">
    <property type="entry name" value="P5A-type_ATPase"/>
</dbReference>
<keyword evidence="3" id="KW-0813">Transport</keyword>
<dbReference type="CDD" id="cd00637">
    <property type="entry name" value="7tm_classA_rhodopsin-like"/>
    <property type="match status" value="1"/>
</dbReference>
<feature type="transmembrane region" description="Helical" evidence="15">
    <location>
        <begin position="62"/>
        <end position="88"/>
    </location>
</feature>
<keyword evidence="10" id="KW-0460">Magnesium</keyword>
<evidence type="ECO:0000256" key="15">
    <source>
        <dbReference type="SAM" id="Phobius"/>
    </source>
</evidence>
<dbReference type="InterPro" id="IPR008250">
    <property type="entry name" value="ATPase_P-typ_transduc_dom_A_sf"/>
</dbReference>
<dbReference type="SUPFAM" id="SSF81660">
    <property type="entry name" value="Metal cation-transporting ATPase, ATP-binding domain N"/>
    <property type="match status" value="1"/>
</dbReference>
<keyword evidence="4" id="KW-0597">Phosphoprotein</keyword>
<sequence>MPLYHNRTDGQVELVIAPEVQDQTLKELYIYCAEGIILATVNIPILLMVAFFPVLRKQKEMIMVAGISFADGFHGVALIVAAIGRISLITSGNGYVLRSRWQCLMTSWNLMFIWSWPLAPIMLLMISVDRFLAVIKPFKYYKFTNRYAAKMVCGFFSLLIPIAVACVLSSYSYQIIENPAYCLIQWAYSDWYLVFLYSLRIGTASISVLLFVPIMIILQLKSREQTGTDAIQQMKRLKSVTMTLGIKRARRRKMVVDALVDSIAAYNPRPLWAHAYAGPFALLYLVWGYAWVYVYGLDDHFEIGCIVMAAIGLFQVLVVLFCHWFVGIRCLLTCTAVADPTKAKIVKVVPTPNNGWAEVVPLRKSKMTNGKTKLWFEFQKVHYIYDDEEKKQFRAVEFSTERPMEYYQESKGLETDALIQEAIDEYGDNHMEMAVPQFMDLFKERATAPFFVFQVFCVALWCLDEMWYYSVFTLAMLVTFEATLVRQQLRNMAEIRNMGNKPYLIHAYRNKRWNRIKTDDLVPGDIVSICRSPDEHVVPCDLLLLRGPCIVDESMLTGESVPQMKEPIQELEKDRYFDLDSDSRLHVLSGGTRVVQHSSPAKNEPGLKAPDGGCICYVLRTGFNTSQGKLLRTIMFGVKRVTANNLETFGFILFLLIFAVAASAYVWIKGSQDESRNKYKLFLECTLILTSVVPPELPIELSLAVNNSLIALQKLGVFCTEPFRIPFAGKIDVCCFDKTGTLTTDNLVVEGIAGIPGANGEKGVKSSPLDVPPESIQILVACHSLVKLDEDLVGDPLEQACLTWAEWNLTKNDTVIPQKSKMLPLKIHHRFHFSSAMKRMTVIAGYMVPGTSESRHIACVKGAPETLKEMFAAVPKDYDETYQHLTRQGARVLALGMKEIGSLTYADIREMKREDVEKGLNFAGFVVISCPLKVDSKAMVKEIIDSSHRVVMITGDNALTACHVAKVLRFTKKSMDTLILDQDKDNEWNWVSVDGSKVFPVVPGKSQKTFLNEYEFCLTGPAFAYLLSNEYQFLKKLLLRVKVFARMAPKQKERIITELKSLGKVTLMCGDGTNDVGALKHADVGVALLSHPFDPSHASHPLNNPPIDKNSPATPEQQATNQPRRRGQLPSNPAMARRQDAPIGARQRTAAAPTAANKKLEQLMKEMEEEEKAQVVRLGDASIAAPFASKISSIQSICHVIKQGRCTLVTTLQMFKILALNALVLAYGQSVLYLDGIKFSDSQATIQGLLLAACFLFVSRSKPLRTLSKQRPITNIFNVYTLFTVTGQFFVHFCCLLYLVQEAHVLEPKAEKVDLESTFKPSLLNTTVYIMSVALQVSTFAVNYRGQPFMESLWENKAMLYSVVFSGGSIFLLAAGVAPEMSEKFELVAIPTDFRNIVLMVLALDLILCFVIDRILNFVFGDARA</sequence>
<evidence type="ECO:0000256" key="3">
    <source>
        <dbReference type="ARBA" id="ARBA00022448"/>
    </source>
</evidence>
<evidence type="ECO:0000259" key="16">
    <source>
        <dbReference type="PROSITE" id="PS50262"/>
    </source>
</evidence>
<feature type="transmembrane region" description="Helical" evidence="15">
    <location>
        <begin position="28"/>
        <end position="55"/>
    </location>
</feature>
<dbReference type="InterPro" id="IPR018303">
    <property type="entry name" value="ATPase_P-typ_P_site"/>
</dbReference>
<dbReference type="NCBIfam" id="TIGR01657">
    <property type="entry name" value="P-ATPase-V"/>
    <property type="match status" value="1"/>
</dbReference>
<dbReference type="PRINTS" id="PR00119">
    <property type="entry name" value="CATATPASE"/>
</dbReference>
<keyword evidence="11" id="KW-1278">Translocase</keyword>
<keyword evidence="8" id="KW-0256">Endoplasmic reticulum</keyword>
<feature type="transmembrane region" description="Helical" evidence="15">
    <location>
        <begin position="649"/>
        <end position="668"/>
    </location>
</feature>
<dbReference type="GO" id="GO:0019829">
    <property type="term" value="F:ATPase-coupled monoatomic cation transmembrane transporter activity"/>
    <property type="evidence" value="ECO:0007669"/>
    <property type="project" value="TreeGrafter"/>
</dbReference>
<feature type="transmembrane region" description="Helical" evidence="15">
    <location>
        <begin position="1328"/>
        <end position="1346"/>
    </location>
</feature>
<evidence type="ECO:0000256" key="4">
    <source>
        <dbReference type="ARBA" id="ARBA00022553"/>
    </source>
</evidence>
<dbReference type="GO" id="GO:0015662">
    <property type="term" value="F:P-type ion transporter activity"/>
    <property type="evidence" value="ECO:0007669"/>
    <property type="project" value="TreeGrafter"/>
</dbReference>
<dbReference type="GO" id="GO:0046872">
    <property type="term" value="F:metal ion binding"/>
    <property type="evidence" value="ECO:0007669"/>
    <property type="project" value="UniProtKB-KW"/>
</dbReference>
<evidence type="ECO:0000256" key="2">
    <source>
        <dbReference type="ARBA" id="ARBA00006000"/>
    </source>
</evidence>